<dbReference type="AlphaFoldDB" id="A0AAD9I771"/>
<dbReference type="GO" id="GO:0002949">
    <property type="term" value="P:tRNA threonylcarbamoyladenosine modification"/>
    <property type="evidence" value="ECO:0007669"/>
    <property type="project" value="TreeGrafter"/>
</dbReference>
<dbReference type="PANTHER" id="PTHR15840:SF10">
    <property type="entry name" value="EKC_KEOPS COMPLEX SUBUNIT TPRKB"/>
    <property type="match status" value="1"/>
</dbReference>
<dbReference type="InterPro" id="IPR013926">
    <property type="entry name" value="CGI121/TPRKB"/>
</dbReference>
<proteinExistence type="inferred from homology"/>
<dbReference type="PANTHER" id="PTHR15840">
    <property type="entry name" value="CGI-121 FAMILY MEMBER"/>
    <property type="match status" value="1"/>
</dbReference>
<organism evidence="9 10">
    <name type="scientific">Phyllachora maydis</name>
    <dbReference type="NCBI Taxonomy" id="1825666"/>
    <lineage>
        <taxon>Eukaryota</taxon>
        <taxon>Fungi</taxon>
        <taxon>Dikarya</taxon>
        <taxon>Ascomycota</taxon>
        <taxon>Pezizomycotina</taxon>
        <taxon>Sordariomycetes</taxon>
        <taxon>Sordariomycetidae</taxon>
        <taxon>Phyllachorales</taxon>
        <taxon>Phyllachoraceae</taxon>
        <taxon>Phyllachora</taxon>
    </lineage>
</organism>
<dbReference type="GO" id="GO:0005829">
    <property type="term" value="C:cytosol"/>
    <property type="evidence" value="ECO:0007669"/>
    <property type="project" value="TreeGrafter"/>
</dbReference>
<comment type="similarity">
    <text evidence="2 8">Belongs to the CGI121/TPRKB family.</text>
</comment>
<dbReference type="EMBL" id="JAQQPM010000005">
    <property type="protein sequence ID" value="KAK2071572.1"/>
    <property type="molecule type" value="Genomic_DNA"/>
</dbReference>
<evidence type="ECO:0000313" key="10">
    <source>
        <dbReference type="Proteomes" id="UP001217918"/>
    </source>
</evidence>
<dbReference type="InterPro" id="IPR036504">
    <property type="entry name" value="CGI121/TPRKB_sf"/>
</dbReference>
<evidence type="ECO:0000256" key="5">
    <source>
        <dbReference type="ARBA" id="ARBA00022694"/>
    </source>
</evidence>
<reference evidence="9" key="1">
    <citation type="journal article" date="2023" name="Mol. Plant Microbe Interact.">
        <title>Elucidating the Obligate Nature and Biological Capacity of an Invasive Fungal Corn Pathogen.</title>
        <authorList>
            <person name="MacCready J.S."/>
            <person name="Roggenkamp E.M."/>
            <person name="Gdanetz K."/>
            <person name="Chilvers M.I."/>
        </authorList>
    </citation>
    <scope>NUCLEOTIDE SEQUENCE</scope>
    <source>
        <strain evidence="9">PM02</strain>
    </source>
</reference>
<evidence type="ECO:0000256" key="8">
    <source>
        <dbReference type="RuleBase" id="RU004398"/>
    </source>
</evidence>
<dbReference type="Gene3D" id="3.30.2380.10">
    <property type="entry name" value="CGI121/TPRKB"/>
    <property type="match status" value="1"/>
</dbReference>
<protein>
    <recommendedName>
        <fullName evidence="4">EKC/KEOPS complex subunit CGI121</fullName>
    </recommendedName>
    <alternativeName>
        <fullName evidence="3">EKC/KEOPS complex subunit cgi121</fullName>
    </alternativeName>
</protein>
<evidence type="ECO:0000256" key="3">
    <source>
        <dbReference type="ARBA" id="ARBA00015316"/>
    </source>
</evidence>
<sequence length="199" mass="21787">MGLETLSIEHVPASHRVHIAYFTDVSNAGFLQSQLLARNPDFEYAFIDATSTVSRVHVLAAVYKALTLLLAGNLKTPNVHSEIVCALSNTTNISESFRRWGITPATRDIIVVKVVCPKDGDPSTTADEPGNIWAHLVRNVQGMPAALTDEEIAKSTDWPKVRRYYKLNAVPGVEACKTDEEKAEEMKVLVLAGMALRGV</sequence>
<comment type="caution">
    <text evidence="9">The sequence shown here is derived from an EMBL/GenBank/DDBJ whole genome shotgun (WGS) entry which is preliminary data.</text>
</comment>
<dbReference type="GO" id="GO:0000408">
    <property type="term" value="C:EKC/KEOPS complex"/>
    <property type="evidence" value="ECO:0007669"/>
    <property type="project" value="TreeGrafter"/>
</dbReference>
<comment type="function">
    <text evidence="7">Component of the EKC/KEOPS complex that is required for the formation of a threonylcarbamoyl group on adenosine at position 37 (t(6)A37) in tRNAs that read codons beginning with adenine. The complex is probably involved in the transfer of the threonylcarbamoyl moiety of threonylcarbamoyl-AMP (TC-AMP) to the N6 group of A37. CGI121 acts as an allosteric effector that regulates the t(6)A activity of the complex. The EKC/KEOPS complex also promotes both telomere uncapping and telomere elongation. The complex is required for efficient recruitment of transcriptional coactivators. CGI121 is not required for tRNA modification.</text>
</comment>
<accession>A0AAD9I771</accession>
<keyword evidence="5" id="KW-0819">tRNA processing</keyword>
<gene>
    <name evidence="9" type="ORF">P8C59_005984</name>
</gene>
<evidence type="ECO:0000256" key="6">
    <source>
        <dbReference type="ARBA" id="ARBA00023242"/>
    </source>
</evidence>
<keyword evidence="6 8" id="KW-0539">Nucleus</keyword>
<evidence type="ECO:0000256" key="1">
    <source>
        <dbReference type="ARBA" id="ARBA00004123"/>
    </source>
</evidence>
<evidence type="ECO:0000256" key="2">
    <source>
        <dbReference type="ARBA" id="ARBA00005546"/>
    </source>
</evidence>
<dbReference type="SUPFAM" id="SSF143870">
    <property type="entry name" value="PF0523-like"/>
    <property type="match status" value="1"/>
</dbReference>
<keyword evidence="10" id="KW-1185">Reference proteome</keyword>
<evidence type="ECO:0000256" key="4">
    <source>
        <dbReference type="ARBA" id="ARBA00016009"/>
    </source>
</evidence>
<evidence type="ECO:0000256" key="7">
    <source>
        <dbReference type="ARBA" id="ARBA00025043"/>
    </source>
</evidence>
<evidence type="ECO:0000313" key="9">
    <source>
        <dbReference type="EMBL" id="KAK2071572.1"/>
    </source>
</evidence>
<comment type="subcellular location">
    <subcellularLocation>
        <location evidence="1">Nucleus</location>
    </subcellularLocation>
</comment>
<dbReference type="GO" id="GO:0005634">
    <property type="term" value="C:nucleus"/>
    <property type="evidence" value="ECO:0007669"/>
    <property type="project" value="UniProtKB-SubCell"/>
</dbReference>
<dbReference type="Proteomes" id="UP001217918">
    <property type="component" value="Unassembled WGS sequence"/>
</dbReference>
<name>A0AAD9I771_9PEZI</name>
<dbReference type="Pfam" id="PF08617">
    <property type="entry name" value="CGI-121"/>
    <property type="match status" value="1"/>
</dbReference>